<keyword evidence="9" id="KW-1185">Reference proteome</keyword>
<feature type="coiled-coil region" evidence="5">
    <location>
        <begin position="63"/>
        <end position="90"/>
    </location>
</feature>
<proteinExistence type="inferred from homology"/>
<name>A0A1E4RWC2_CYBJN</name>
<dbReference type="InterPro" id="IPR048627">
    <property type="entry name" value="Sec10_HB"/>
</dbReference>
<evidence type="ECO:0000313" key="8">
    <source>
        <dbReference type="EMBL" id="ODV71577.1"/>
    </source>
</evidence>
<dbReference type="AlphaFoldDB" id="A0A1E4RWC2"/>
<dbReference type="RefSeq" id="XP_020068616.1">
    <property type="nucleotide sequence ID" value="XM_020212979.1"/>
</dbReference>
<dbReference type="OrthoDB" id="125856at2759"/>
<keyword evidence="2" id="KW-0813">Transport</keyword>
<reference evidence="8 9" key="1">
    <citation type="journal article" date="2016" name="Proc. Natl. Acad. Sci. U.S.A.">
        <title>Comparative genomics of biotechnologically important yeasts.</title>
        <authorList>
            <person name="Riley R."/>
            <person name="Haridas S."/>
            <person name="Wolfe K.H."/>
            <person name="Lopes M.R."/>
            <person name="Hittinger C.T."/>
            <person name="Goeker M."/>
            <person name="Salamov A.A."/>
            <person name="Wisecaver J.H."/>
            <person name="Long T.M."/>
            <person name="Calvey C.H."/>
            <person name="Aerts A.L."/>
            <person name="Barry K.W."/>
            <person name="Choi C."/>
            <person name="Clum A."/>
            <person name="Coughlan A.Y."/>
            <person name="Deshpande S."/>
            <person name="Douglass A.P."/>
            <person name="Hanson S.J."/>
            <person name="Klenk H.-P."/>
            <person name="LaButti K.M."/>
            <person name="Lapidus A."/>
            <person name="Lindquist E.A."/>
            <person name="Lipzen A.M."/>
            <person name="Meier-Kolthoff J.P."/>
            <person name="Ohm R.A."/>
            <person name="Otillar R.P."/>
            <person name="Pangilinan J.L."/>
            <person name="Peng Y."/>
            <person name="Rokas A."/>
            <person name="Rosa C.A."/>
            <person name="Scheuner C."/>
            <person name="Sibirny A.A."/>
            <person name="Slot J.C."/>
            <person name="Stielow J.B."/>
            <person name="Sun H."/>
            <person name="Kurtzman C.P."/>
            <person name="Blackwell M."/>
            <person name="Grigoriev I.V."/>
            <person name="Jeffries T.W."/>
        </authorList>
    </citation>
    <scope>NUCLEOTIDE SEQUENCE [LARGE SCALE GENOMIC DNA]</scope>
    <source>
        <strain evidence="9">ATCC 18201 / CBS 1600 / BCRC 20928 / JCM 3617 / NBRC 0987 / NRRL Y-1542</strain>
    </source>
</reference>
<protein>
    <submittedName>
        <fullName evidence="8">Exocyst complex component Sec10</fullName>
    </submittedName>
</protein>
<dbReference type="GO" id="GO:0006887">
    <property type="term" value="P:exocytosis"/>
    <property type="evidence" value="ECO:0007669"/>
    <property type="project" value="UniProtKB-KW"/>
</dbReference>
<keyword evidence="3" id="KW-0268">Exocytosis</keyword>
<dbReference type="EMBL" id="KV453939">
    <property type="protein sequence ID" value="ODV71577.1"/>
    <property type="molecule type" value="Genomic_DNA"/>
</dbReference>
<evidence type="ECO:0000256" key="4">
    <source>
        <dbReference type="ARBA" id="ARBA00023054"/>
    </source>
</evidence>
<dbReference type="GO" id="GO:0000145">
    <property type="term" value="C:exocyst"/>
    <property type="evidence" value="ECO:0007669"/>
    <property type="project" value="TreeGrafter"/>
</dbReference>
<evidence type="ECO:0000313" key="9">
    <source>
        <dbReference type="Proteomes" id="UP000094389"/>
    </source>
</evidence>
<dbReference type="GO" id="GO:0006893">
    <property type="term" value="P:Golgi to plasma membrane transport"/>
    <property type="evidence" value="ECO:0007669"/>
    <property type="project" value="TreeGrafter"/>
</dbReference>
<evidence type="ECO:0000256" key="5">
    <source>
        <dbReference type="SAM" id="Coils"/>
    </source>
</evidence>
<evidence type="ECO:0000256" key="3">
    <source>
        <dbReference type="ARBA" id="ARBA00022483"/>
    </source>
</evidence>
<evidence type="ECO:0000259" key="6">
    <source>
        <dbReference type="Pfam" id="PF07393"/>
    </source>
</evidence>
<dbReference type="OMA" id="PLCKHHY"/>
<organism evidence="8 9">
    <name type="scientific">Cyberlindnera jadinii (strain ATCC 18201 / CBS 1600 / BCRC 20928 / JCM 3617 / NBRC 0987 / NRRL Y-1542)</name>
    <name type="common">Torula yeast</name>
    <name type="synonym">Candida utilis</name>
    <dbReference type="NCBI Taxonomy" id="983966"/>
    <lineage>
        <taxon>Eukaryota</taxon>
        <taxon>Fungi</taxon>
        <taxon>Dikarya</taxon>
        <taxon>Ascomycota</taxon>
        <taxon>Saccharomycotina</taxon>
        <taxon>Saccharomycetes</taxon>
        <taxon>Phaffomycetales</taxon>
        <taxon>Phaffomycetaceae</taxon>
        <taxon>Cyberlindnera</taxon>
    </lineage>
</organism>
<accession>A0A1E4RWC2</accession>
<dbReference type="Proteomes" id="UP000094389">
    <property type="component" value="Unassembled WGS sequence"/>
</dbReference>
<dbReference type="Pfam" id="PF07393">
    <property type="entry name" value="Sec10_HB"/>
    <property type="match status" value="1"/>
</dbReference>
<dbReference type="GeneID" id="30987375"/>
<gene>
    <name evidence="8" type="ORF">CYBJADRAFT_131312</name>
</gene>
<evidence type="ECO:0000259" key="7">
    <source>
        <dbReference type="Pfam" id="PF20667"/>
    </source>
</evidence>
<comment type="similarity">
    <text evidence="1">Belongs to the SEC10 family.</text>
</comment>
<dbReference type="InterPro" id="IPR048625">
    <property type="entry name" value="Sec10_N"/>
</dbReference>
<feature type="domain" description="Exocyst complex component Sec10 N-terminal" evidence="7">
    <location>
        <begin position="52"/>
        <end position="165"/>
    </location>
</feature>
<dbReference type="Pfam" id="PF20667">
    <property type="entry name" value="Sec10_N"/>
    <property type="match status" value="1"/>
</dbReference>
<dbReference type="InterPro" id="IPR009976">
    <property type="entry name" value="Sec10-like"/>
</dbReference>
<evidence type="ECO:0000256" key="2">
    <source>
        <dbReference type="ARBA" id="ARBA00022448"/>
    </source>
</evidence>
<dbReference type="STRING" id="983966.A0A1E4RWC2"/>
<dbReference type="PANTHER" id="PTHR12100">
    <property type="entry name" value="SEC10"/>
    <property type="match status" value="1"/>
</dbReference>
<keyword evidence="4 5" id="KW-0175">Coiled coil</keyword>
<dbReference type="PANTHER" id="PTHR12100:SF0">
    <property type="entry name" value="EXOCYST COMPLEX COMPONENT 5"/>
    <property type="match status" value="1"/>
</dbReference>
<sequence>MSYLYELDPKIMRLLSLDNFLDNMSVYEFIEELSKDHSMGVKEVSSLKNLDPKPFIRTFESTLRELHRVSAEAAERRSQLEKEVAKYELDHSRNILSLAERTESVQSQFKALDDKVTKVSHEMKPLTESLNRKVSAKERTQATVSLIQIYNSFYQTGKSQELDKLMNGSIKSKKTCASTVAQLLTLSQKLISDDLPKSDQCHQTIQKYSETMENWLLEEFSEMYKENNHTGMKNISDILCDYNDGVGVIKNFVNQHNYFINADSLQSAPVDESVWIALSDPANQDLLHESFCDDFLLQIKKVIHDETVVILQVFRDPVTVLGLFTQRVYAQQIQTKVESLIKDSYAVSTLSYLRTLYSLYITVASFTKDLKTFFQSALESNDAKLEDLFAILDQSFSDLFTQHIAESKYFGLEKKTLESIIYAEVSKYETANAGKVSYKLKSRLANDLKGGEEDRLEAEFESLERNSRVGQLKSFMRSHLERTSSLKKGAEVTDEPVPDTSMDLDVSKAEVLLKSSVESLSRMIELTPTKVSEHCIDILEIVTINLGKTYLDIGLEVSYTELGHLDYRADYLDLKFLSNIRSASQILFLSSSGIRSIVLPLVNNTPQIRERIVKYTNSYAMSVEQKINIILNDLLVIFQHKVTNCLSKQKRKDFLPKAGELVDSDTLACESLCQFLSDTFEQLEEHLDSENLKSMLLELGMFTFNQLFEHYKNYQINSMGGIVVTKDIISFQTIIETWKIPELSQKFQLLREIANLFTVQPDLLGSLTTEGQLMRVKPYILRQFISKRSDYSTETSYFGKLRGMI</sequence>
<evidence type="ECO:0000256" key="1">
    <source>
        <dbReference type="ARBA" id="ARBA00006572"/>
    </source>
</evidence>
<feature type="domain" description="Exocyst complex component Sec10-like alpha-helical bundle" evidence="6">
    <location>
        <begin position="176"/>
        <end position="794"/>
    </location>
</feature>